<accession>A0ABP7HVB2</accession>
<evidence type="ECO:0000256" key="1">
    <source>
        <dbReference type="SAM" id="MobiDB-lite"/>
    </source>
</evidence>
<feature type="region of interest" description="Disordered" evidence="1">
    <location>
        <begin position="22"/>
        <end position="55"/>
    </location>
</feature>
<evidence type="ECO:0000313" key="5">
    <source>
        <dbReference type="Proteomes" id="UP001501821"/>
    </source>
</evidence>
<dbReference type="EMBL" id="BAABAH010000001">
    <property type="protein sequence ID" value="GAA3802317.1"/>
    <property type="molecule type" value="Genomic_DNA"/>
</dbReference>
<evidence type="ECO:0000256" key="2">
    <source>
        <dbReference type="SAM" id="SignalP"/>
    </source>
</evidence>
<dbReference type="PROSITE" id="PS51257">
    <property type="entry name" value="PROKAR_LIPOPROTEIN"/>
    <property type="match status" value="1"/>
</dbReference>
<reference evidence="5" key="1">
    <citation type="journal article" date="2019" name="Int. J. Syst. Evol. Microbiol.">
        <title>The Global Catalogue of Microorganisms (GCM) 10K type strain sequencing project: providing services to taxonomists for standard genome sequencing and annotation.</title>
        <authorList>
            <consortium name="The Broad Institute Genomics Platform"/>
            <consortium name="The Broad Institute Genome Sequencing Center for Infectious Disease"/>
            <person name="Wu L."/>
            <person name="Ma J."/>
        </authorList>
    </citation>
    <scope>NUCLEOTIDE SEQUENCE [LARGE SCALE GENOMIC DNA]</scope>
    <source>
        <strain evidence="5">JCM 16953</strain>
    </source>
</reference>
<proteinExistence type="predicted"/>
<comment type="caution">
    <text evidence="4">The sequence shown here is derived from an EMBL/GenBank/DDBJ whole genome shotgun (WGS) entry which is preliminary data.</text>
</comment>
<keyword evidence="5" id="KW-1185">Reference proteome</keyword>
<feature type="compositionally biased region" description="Low complexity" evidence="1">
    <location>
        <begin position="26"/>
        <end position="48"/>
    </location>
</feature>
<organism evidence="4 5">
    <name type="scientific">Nocardioides panacisoli</name>
    <dbReference type="NCBI Taxonomy" id="627624"/>
    <lineage>
        <taxon>Bacteria</taxon>
        <taxon>Bacillati</taxon>
        <taxon>Actinomycetota</taxon>
        <taxon>Actinomycetes</taxon>
        <taxon>Propionibacteriales</taxon>
        <taxon>Nocardioidaceae</taxon>
        <taxon>Nocardioides</taxon>
    </lineage>
</organism>
<keyword evidence="2" id="KW-0732">Signal</keyword>
<evidence type="ECO:0000313" key="4">
    <source>
        <dbReference type="EMBL" id="GAA3802317.1"/>
    </source>
</evidence>
<protein>
    <recommendedName>
        <fullName evidence="3">DUF6318 domain-containing protein</fullName>
    </recommendedName>
</protein>
<name>A0ABP7HVB2_9ACTN</name>
<feature type="domain" description="DUF6318" evidence="3">
    <location>
        <begin position="52"/>
        <end position="116"/>
    </location>
</feature>
<feature type="signal peptide" evidence="2">
    <location>
        <begin position="1"/>
        <end position="21"/>
    </location>
</feature>
<gene>
    <name evidence="4" type="ORF">GCM10022242_01610</name>
</gene>
<evidence type="ECO:0000259" key="3">
    <source>
        <dbReference type="Pfam" id="PF19843"/>
    </source>
</evidence>
<sequence>MKWLLLCTVLVLGLSACDSDADGANPASTFSPTASTDATPPSSSSTPSGPVEPRLPAAARTATKAGAEAFVRYYWDVVNYAQLTGDTRLLRGLHMPSCDACASGVSWIDSVYRRNGSITGTNRLDAARAMHLGGAAPFWIVEMKVHATRQRVSGAGKLNQTYPAGTFDARFVIKPGGQSWKVTSWSEQ</sequence>
<dbReference type="Proteomes" id="UP001501821">
    <property type="component" value="Unassembled WGS sequence"/>
</dbReference>
<dbReference type="RefSeq" id="WP_344771864.1">
    <property type="nucleotide sequence ID" value="NZ_BAABAH010000001.1"/>
</dbReference>
<dbReference type="InterPro" id="IPR046281">
    <property type="entry name" value="DUF6318"/>
</dbReference>
<dbReference type="Pfam" id="PF19843">
    <property type="entry name" value="DUF6318"/>
    <property type="match status" value="1"/>
</dbReference>
<feature type="chain" id="PRO_5046141728" description="DUF6318 domain-containing protein" evidence="2">
    <location>
        <begin position="22"/>
        <end position="188"/>
    </location>
</feature>